<keyword evidence="2 4" id="KW-0378">Hydrolase</keyword>
<protein>
    <submittedName>
        <fullName evidence="4">Sulfatase-like hydrolase/transferase</fullName>
    </submittedName>
</protein>
<dbReference type="InterPro" id="IPR017850">
    <property type="entry name" value="Alkaline_phosphatase_core_sf"/>
</dbReference>
<dbReference type="PANTHER" id="PTHR45953">
    <property type="entry name" value="IDURONATE 2-SULFATASE"/>
    <property type="match status" value="1"/>
</dbReference>
<dbReference type="GO" id="GO:0046872">
    <property type="term" value="F:metal ion binding"/>
    <property type="evidence" value="ECO:0007669"/>
    <property type="project" value="UniProtKB-KW"/>
</dbReference>
<evidence type="ECO:0000313" key="4">
    <source>
        <dbReference type="EMBL" id="NED99555.1"/>
    </source>
</evidence>
<organism evidence="4 5">
    <name type="scientific">Phytoactinopolyspora halotolerans</name>
    <dbReference type="NCBI Taxonomy" id="1981512"/>
    <lineage>
        <taxon>Bacteria</taxon>
        <taxon>Bacillati</taxon>
        <taxon>Actinomycetota</taxon>
        <taxon>Actinomycetes</taxon>
        <taxon>Jiangellales</taxon>
        <taxon>Jiangellaceae</taxon>
        <taxon>Phytoactinopolyspora</taxon>
    </lineage>
</organism>
<dbReference type="GO" id="GO:0004423">
    <property type="term" value="F:iduronate-2-sulfatase activity"/>
    <property type="evidence" value="ECO:0007669"/>
    <property type="project" value="TreeGrafter"/>
</dbReference>
<evidence type="ECO:0000256" key="2">
    <source>
        <dbReference type="ARBA" id="ARBA00022801"/>
    </source>
</evidence>
<dbReference type="PANTHER" id="PTHR45953:SF1">
    <property type="entry name" value="IDURONATE 2-SULFATASE"/>
    <property type="match status" value="1"/>
</dbReference>
<dbReference type="Gene3D" id="3.40.720.10">
    <property type="entry name" value="Alkaline Phosphatase, subunit A"/>
    <property type="match status" value="1"/>
</dbReference>
<keyword evidence="5" id="KW-1185">Reference proteome</keyword>
<feature type="domain" description="Sulfatase N-terminal" evidence="3">
    <location>
        <begin position="14"/>
        <end position="350"/>
    </location>
</feature>
<proteinExistence type="predicted"/>
<dbReference type="InterPro" id="IPR000917">
    <property type="entry name" value="Sulfatase_N"/>
</dbReference>
<dbReference type="Pfam" id="PF00884">
    <property type="entry name" value="Sulfatase"/>
    <property type="match status" value="1"/>
</dbReference>
<gene>
    <name evidence="4" type="ORF">G1H10_05185</name>
</gene>
<dbReference type="RefSeq" id="WP_163733688.1">
    <property type="nucleotide sequence ID" value="NZ_JAAGOA010000003.1"/>
</dbReference>
<name>A0A6L9S2Y4_9ACTN</name>
<evidence type="ECO:0000313" key="5">
    <source>
        <dbReference type="Proteomes" id="UP000475214"/>
    </source>
</evidence>
<dbReference type="GO" id="GO:0016740">
    <property type="term" value="F:transferase activity"/>
    <property type="evidence" value="ECO:0007669"/>
    <property type="project" value="UniProtKB-KW"/>
</dbReference>
<dbReference type="SUPFAM" id="SSF53649">
    <property type="entry name" value="Alkaline phosphatase-like"/>
    <property type="match status" value="1"/>
</dbReference>
<dbReference type="AlphaFoldDB" id="A0A6L9S2Y4"/>
<reference evidence="4 5" key="1">
    <citation type="submission" date="2020-02" db="EMBL/GenBank/DDBJ databases">
        <authorList>
            <person name="Li X.-J."/>
            <person name="Han X.-M."/>
        </authorList>
    </citation>
    <scope>NUCLEOTIDE SEQUENCE [LARGE SCALE GENOMIC DNA]</scope>
    <source>
        <strain evidence="4 5">CCTCC AB 2017055</strain>
    </source>
</reference>
<keyword evidence="4" id="KW-0808">Transferase</keyword>
<comment type="caution">
    <text evidence="4">The sequence shown here is derived from an EMBL/GenBank/DDBJ whole genome shotgun (WGS) entry which is preliminary data.</text>
</comment>
<dbReference type="GO" id="GO:0005737">
    <property type="term" value="C:cytoplasm"/>
    <property type="evidence" value="ECO:0007669"/>
    <property type="project" value="TreeGrafter"/>
</dbReference>
<keyword evidence="1" id="KW-0479">Metal-binding</keyword>
<dbReference type="EMBL" id="JAAGOA010000003">
    <property type="protein sequence ID" value="NED99555.1"/>
    <property type="molecule type" value="Genomic_DNA"/>
</dbReference>
<evidence type="ECO:0000256" key="1">
    <source>
        <dbReference type="ARBA" id="ARBA00022723"/>
    </source>
</evidence>
<evidence type="ECO:0000259" key="3">
    <source>
        <dbReference type="Pfam" id="PF00884"/>
    </source>
</evidence>
<dbReference type="Proteomes" id="UP000475214">
    <property type="component" value="Unassembled WGS sequence"/>
</dbReference>
<accession>A0A6L9S2Y4</accession>
<sequence>MSAPYLNGQRTDAPNVLMVMTDQHRADLSAAEGYPLDTMPFLDGLAASGTRFRRGYTTAPACVPARTSLVTGRFPSAHRVRQNSAVPEVLRGEDLLDVLRDAGYGLHFAGKTHVYRNGEDDYDSFSGPYWHVQAPDRTDEEERFSAWLRSIDHGPTSEPTPFPLEVQYPYRIVSDMIASLRGRDRDKPFFSWVSLPEPHNPYQVPEPYFSMFGEQDLPDRACGPEAAEAKGGAWRWLREVTEEKRPGYDDGWRRYRASYLGMLRLIDDQLRRLIGFLEEDGVLRETIIVFISDHGDYVGDYGLQRKGAGMPEALMRIPFMITGPGVAARDNHDDFVSLVDVFPTLCEAVGRPIPYGVQGRSLWPMLTGETYPAAEFDSIYAERGYGGLPYDADERPALHFSYDGEVYDELNSVTQSGTSRMLRHDHWKLIYHVTGDVELYDVDADPMELTNLEADPAVAHVRAELMERLLRWSTRVVDDLPVAAYTPKRAPHNWHA</sequence>